<dbReference type="EMBL" id="CP019344">
    <property type="protein sequence ID" value="ARN77744.1"/>
    <property type="molecule type" value="Genomic_DNA"/>
</dbReference>
<gene>
    <name evidence="5" type="ORF">BST97_06890</name>
</gene>
<dbReference type="Pfam" id="PF07995">
    <property type="entry name" value="GSDH"/>
    <property type="match status" value="1"/>
</dbReference>
<dbReference type="PANTHER" id="PTHR19328">
    <property type="entry name" value="HEDGEHOG-INTERACTING PROTEIN"/>
    <property type="match status" value="1"/>
</dbReference>
<dbReference type="OrthoDB" id="9770043at2"/>
<dbReference type="AlphaFoldDB" id="A0A1W6MJF3"/>
<evidence type="ECO:0000256" key="2">
    <source>
        <dbReference type="SAM" id="SignalP"/>
    </source>
</evidence>
<name>A0A1W6MJF3_9FLAO</name>
<dbReference type="InterPro" id="IPR012938">
    <property type="entry name" value="Glc/Sorbosone_DH"/>
</dbReference>
<dbReference type="PANTHER" id="PTHR19328:SF75">
    <property type="entry name" value="ALDOSE SUGAR DEHYDROGENASE YLII"/>
    <property type="match status" value="1"/>
</dbReference>
<evidence type="ECO:0000259" key="4">
    <source>
        <dbReference type="Pfam" id="PF18962"/>
    </source>
</evidence>
<dbReference type="InterPro" id="IPR011041">
    <property type="entry name" value="Quinoprot_gluc/sorb_DH_b-prop"/>
</dbReference>
<feature type="domain" description="Secretion system C-terminal sorting" evidence="4">
    <location>
        <begin position="394"/>
        <end position="463"/>
    </location>
</feature>
<dbReference type="STRING" id="331648.BST97_06890"/>
<evidence type="ECO:0000313" key="5">
    <source>
        <dbReference type="EMBL" id="ARN77744.1"/>
    </source>
</evidence>
<evidence type="ECO:0008006" key="7">
    <source>
        <dbReference type="Google" id="ProtNLM"/>
    </source>
</evidence>
<accession>A0A1W6MJF3</accession>
<evidence type="ECO:0000313" key="6">
    <source>
        <dbReference type="Proteomes" id="UP000193431"/>
    </source>
</evidence>
<proteinExistence type="predicted"/>
<feature type="domain" description="Glucose/Sorbosone dehydrogenase" evidence="3">
    <location>
        <begin position="35"/>
        <end position="346"/>
    </location>
</feature>
<dbReference type="Pfam" id="PF18962">
    <property type="entry name" value="Por_Secre_tail"/>
    <property type="match status" value="1"/>
</dbReference>
<evidence type="ECO:0000259" key="3">
    <source>
        <dbReference type="Pfam" id="PF07995"/>
    </source>
</evidence>
<dbReference type="InterPro" id="IPR011042">
    <property type="entry name" value="6-blade_b-propeller_TolB-like"/>
</dbReference>
<feature type="signal peptide" evidence="2">
    <location>
        <begin position="1"/>
        <end position="23"/>
    </location>
</feature>
<keyword evidence="6" id="KW-1185">Reference proteome</keyword>
<organism evidence="5 6">
    <name type="scientific">Nonlabens spongiae</name>
    <dbReference type="NCBI Taxonomy" id="331648"/>
    <lineage>
        <taxon>Bacteria</taxon>
        <taxon>Pseudomonadati</taxon>
        <taxon>Bacteroidota</taxon>
        <taxon>Flavobacteriia</taxon>
        <taxon>Flavobacteriales</taxon>
        <taxon>Flavobacteriaceae</taxon>
        <taxon>Nonlabens</taxon>
    </lineage>
</organism>
<dbReference type="RefSeq" id="WP_085766545.1">
    <property type="nucleotide sequence ID" value="NZ_CP019344.1"/>
</dbReference>
<evidence type="ECO:0000256" key="1">
    <source>
        <dbReference type="ARBA" id="ARBA00022729"/>
    </source>
</evidence>
<dbReference type="Gene3D" id="2.120.10.30">
    <property type="entry name" value="TolB, C-terminal domain"/>
    <property type="match status" value="1"/>
</dbReference>
<keyword evidence="1 2" id="KW-0732">Signal</keyword>
<reference evidence="5 6" key="1">
    <citation type="submission" date="2016-11" db="EMBL/GenBank/DDBJ databases">
        <title>Trade-off between light-utilization and light-protection in marine flavobacteria.</title>
        <authorList>
            <person name="Kumagai Y."/>
        </authorList>
    </citation>
    <scope>NUCLEOTIDE SEQUENCE [LARGE SCALE GENOMIC DNA]</scope>
    <source>
        <strain evidence="5 6">JCM 13191</strain>
    </source>
</reference>
<sequence>MKKLFYFVIALLVSMASHQKLSAQSIDLAPIASGLNAPVDIKSAGDERLFIVEQVGLIKIIDLTTNSISPNAFLDISSLISTGGERGLLSMAFPADYNISGKFYIYYTDTTGSSVISQYSVSNQDPNQADPNGSVILTYTQPFANHNAGCMQFGPDGFLYIASGDGGSGGDPGNRAQDNNTLLGKMLRLDVTGSSNGNPYSIPASNPFASSAGADEIFSTGLRNPWKFSFDSNNIWIADVGQNATEEINRQSVSNNIANYGWRCYEGSNNFNVQASCPPVADLVFPLAEYNHTGSGLNKCSITGGYVYRGNDFPNLQGTYFFADFCSNEIGMLDASQSNPVIRYTSPYTGAGFSSFGVDQNNELYVAHRNTGTISRIVDTTASFETPSFLALKLYPNPADSSITIQTDDNSVKTYKIFDARGKVVSKGTLSATKTIDISIVKSGIYFVNCKGMSTQYSKRFIVR</sequence>
<dbReference type="SUPFAM" id="SSF50952">
    <property type="entry name" value="Soluble quinoprotein glucose dehydrogenase"/>
    <property type="match status" value="1"/>
</dbReference>
<protein>
    <recommendedName>
        <fullName evidence="7">Cadherin</fullName>
    </recommendedName>
</protein>
<feature type="chain" id="PRO_5012122509" description="Cadherin" evidence="2">
    <location>
        <begin position="24"/>
        <end position="464"/>
    </location>
</feature>
<dbReference type="NCBIfam" id="TIGR04183">
    <property type="entry name" value="Por_Secre_tail"/>
    <property type="match status" value="1"/>
</dbReference>
<dbReference type="Proteomes" id="UP000193431">
    <property type="component" value="Chromosome"/>
</dbReference>
<dbReference type="InterPro" id="IPR026444">
    <property type="entry name" value="Secre_tail"/>
</dbReference>